<proteinExistence type="predicted"/>
<dbReference type="Proteomes" id="UP000838412">
    <property type="component" value="Chromosome 4"/>
</dbReference>
<feature type="region of interest" description="Disordered" evidence="1">
    <location>
        <begin position="121"/>
        <end position="149"/>
    </location>
</feature>
<dbReference type="AlphaFoldDB" id="A0A8K0EPN6"/>
<protein>
    <submittedName>
        <fullName evidence="2">Hypp2409 protein</fullName>
    </submittedName>
</protein>
<accession>A0A8K0EPN6</accession>
<sequence>MRLSLYPPSSRFITGVVFLIQTASLIHRVRLLSSLSMTLAPSQTSKRRSILNEILSSNDALEASTVRPRSPSPPRSYHLPAEVAAARLGSQLTSVDSNRQGEVAVAGETDEVRVRVRRCGTPVPVIDRRQGRDGGNPGPDGATDADGRR</sequence>
<evidence type="ECO:0000313" key="2">
    <source>
        <dbReference type="EMBL" id="CAH1261625.1"/>
    </source>
</evidence>
<evidence type="ECO:0000313" key="3">
    <source>
        <dbReference type="Proteomes" id="UP000838412"/>
    </source>
</evidence>
<name>A0A8K0EPN6_BRALA</name>
<organism evidence="2 3">
    <name type="scientific">Branchiostoma lanceolatum</name>
    <name type="common">Common lancelet</name>
    <name type="synonym">Amphioxus lanceolatum</name>
    <dbReference type="NCBI Taxonomy" id="7740"/>
    <lineage>
        <taxon>Eukaryota</taxon>
        <taxon>Metazoa</taxon>
        <taxon>Chordata</taxon>
        <taxon>Cephalochordata</taxon>
        <taxon>Leptocardii</taxon>
        <taxon>Amphioxiformes</taxon>
        <taxon>Branchiostomatidae</taxon>
        <taxon>Branchiostoma</taxon>
    </lineage>
</organism>
<gene>
    <name evidence="2" type="primary">Hypp2409</name>
    <name evidence="2" type="ORF">BLAG_LOCUS16991</name>
</gene>
<dbReference type="EMBL" id="OV696689">
    <property type="protein sequence ID" value="CAH1261625.1"/>
    <property type="molecule type" value="Genomic_DNA"/>
</dbReference>
<keyword evidence="3" id="KW-1185">Reference proteome</keyword>
<evidence type="ECO:0000256" key="1">
    <source>
        <dbReference type="SAM" id="MobiDB-lite"/>
    </source>
</evidence>
<reference evidence="2" key="1">
    <citation type="submission" date="2022-01" db="EMBL/GenBank/DDBJ databases">
        <authorList>
            <person name="Braso-Vives M."/>
        </authorList>
    </citation>
    <scope>NUCLEOTIDE SEQUENCE</scope>
</reference>